<gene>
    <name evidence="2" type="ORF">GA0070561_4963</name>
    <name evidence="1" type="ORF">GAR05_01504</name>
</gene>
<dbReference type="Proteomes" id="UP000198864">
    <property type="component" value="Unassembled WGS sequence"/>
</dbReference>
<organism evidence="2 3">
    <name type="scientific">Micromonospora saelicesensis</name>
    <dbReference type="NCBI Taxonomy" id="285676"/>
    <lineage>
        <taxon>Bacteria</taxon>
        <taxon>Bacillati</taxon>
        <taxon>Actinomycetota</taxon>
        <taxon>Actinomycetes</taxon>
        <taxon>Micromonosporales</taxon>
        <taxon>Micromonosporaceae</taxon>
        <taxon>Micromonospora</taxon>
    </lineage>
</organism>
<reference evidence="2 3" key="1">
    <citation type="submission" date="2016-06" db="EMBL/GenBank/DDBJ databases">
        <authorList>
            <person name="Kjaerup R.B."/>
            <person name="Dalgaard T.S."/>
            <person name="Juul-Madsen H.R."/>
        </authorList>
    </citation>
    <scope>NUCLEOTIDE SEQUENCE [LARGE SCALE GENOMIC DNA]</scope>
    <source>
        <strain evidence="2 3">DSM 44871</strain>
    </source>
</reference>
<dbReference type="Proteomes" id="UP000249334">
    <property type="component" value="Unassembled WGS sequence"/>
</dbReference>
<accession>A0A1C4Z6T7</accession>
<evidence type="ECO:0000313" key="4">
    <source>
        <dbReference type="Proteomes" id="UP000249334"/>
    </source>
</evidence>
<proteinExistence type="predicted"/>
<name>A0A1C4Z6T7_9ACTN</name>
<evidence type="ECO:0000313" key="3">
    <source>
        <dbReference type="Proteomes" id="UP000198864"/>
    </source>
</evidence>
<dbReference type="EMBL" id="FMCR01000005">
    <property type="protein sequence ID" value="SCF28331.1"/>
    <property type="molecule type" value="Genomic_DNA"/>
</dbReference>
<keyword evidence="4" id="KW-1185">Reference proteome</keyword>
<reference evidence="1 4" key="2">
    <citation type="submission" date="2018-03" db="EMBL/GenBank/DDBJ databases">
        <title>Genomic framework for the identification of Micromonospora saelicesensis and Micromonospora noduli.</title>
        <authorList>
            <person name="Riesco R."/>
            <person name="Trujillo M.E."/>
        </authorList>
    </citation>
    <scope>NUCLEOTIDE SEQUENCE [LARGE SCALE GENOMIC DNA]</scope>
    <source>
        <strain evidence="1 4">GAR05</strain>
    </source>
</reference>
<protein>
    <submittedName>
        <fullName evidence="2">Uncharacterized protein</fullName>
    </submittedName>
</protein>
<evidence type="ECO:0000313" key="1">
    <source>
        <dbReference type="EMBL" id="RAO01896.1"/>
    </source>
</evidence>
<dbReference type="AlphaFoldDB" id="A0A1C4Z6T7"/>
<evidence type="ECO:0000313" key="2">
    <source>
        <dbReference type="EMBL" id="SCF28331.1"/>
    </source>
</evidence>
<dbReference type="EMBL" id="PXXW01000013">
    <property type="protein sequence ID" value="RAO01896.1"/>
    <property type="molecule type" value="Genomic_DNA"/>
</dbReference>
<sequence>MKPGLRLTAAGMRTSSEALKIVIDFVVLKLAPPGGHWSGAVCPGVGITSSAATVSPVPAP</sequence>